<name>N6UNY6_DENPD</name>
<reference evidence="1" key="1">
    <citation type="journal article" date="2013" name="Genome Biol.">
        <title>Draft genome of the mountain pine beetle, Dendroctonus ponderosae Hopkins, a major forest pest.</title>
        <authorList>
            <person name="Keeling C.I."/>
            <person name="Yuen M.M."/>
            <person name="Liao N.Y."/>
            <person name="Docking T.R."/>
            <person name="Chan S.K."/>
            <person name="Taylor G.A."/>
            <person name="Palmquist D.L."/>
            <person name="Jackman S.D."/>
            <person name="Nguyen A."/>
            <person name="Li M."/>
            <person name="Henderson H."/>
            <person name="Janes J.K."/>
            <person name="Zhao Y."/>
            <person name="Pandoh P."/>
            <person name="Moore R."/>
            <person name="Sperling F.A."/>
            <person name="Huber D.P."/>
            <person name="Birol I."/>
            <person name="Jones S.J."/>
            <person name="Bohlmann J."/>
        </authorList>
    </citation>
    <scope>NUCLEOTIDE SEQUENCE</scope>
</reference>
<dbReference type="OrthoDB" id="343582at2759"/>
<dbReference type="HOGENOM" id="CLU_2043889_0_0_1"/>
<dbReference type="InterPro" id="IPR048830">
    <property type="entry name" value="PCF11_helical"/>
</dbReference>
<dbReference type="EMBL" id="KB738911">
    <property type="protein sequence ID" value="ENN82446.1"/>
    <property type="molecule type" value="Genomic_DNA"/>
</dbReference>
<feature type="non-terminal residue" evidence="1">
    <location>
        <position position="1"/>
    </location>
</feature>
<evidence type="ECO:0000313" key="1">
    <source>
        <dbReference type="EMBL" id="ENN82446.1"/>
    </source>
</evidence>
<accession>N6UNY6</accession>
<dbReference type="AlphaFoldDB" id="N6UNY6"/>
<proteinExistence type="predicted"/>
<protein>
    <submittedName>
        <fullName evidence="1">Uncharacterized protein</fullName>
    </submittedName>
</protein>
<sequence length="121" mass="13350">MKLYAIDVQIHQIDPAWPVTAQPTNSIHLNPKFLKTTPATTKSKVAAASPIEVATPTAPVLPTKPVSADLDKETRLMQEQLMQKQKELLELQRKTLELEVLQTQVKLQEQMKAGGVPSVAT</sequence>
<gene>
    <name evidence="1" type="ORF">YQE_01179</name>
</gene>
<dbReference type="Pfam" id="PF20845">
    <property type="entry name" value="Pcf11_helical"/>
    <property type="match status" value="1"/>
</dbReference>
<feature type="non-terminal residue" evidence="1">
    <location>
        <position position="121"/>
    </location>
</feature>
<organism evidence="1">
    <name type="scientific">Dendroctonus ponderosae</name>
    <name type="common">Mountain pine beetle</name>
    <dbReference type="NCBI Taxonomy" id="77166"/>
    <lineage>
        <taxon>Eukaryota</taxon>
        <taxon>Metazoa</taxon>
        <taxon>Ecdysozoa</taxon>
        <taxon>Arthropoda</taxon>
        <taxon>Hexapoda</taxon>
        <taxon>Insecta</taxon>
        <taxon>Pterygota</taxon>
        <taxon>Neoptera</taxon>
        <taxon>Endopterygota</taxon>
        <taxon>Coleoptera</taxon>
        <taxon>Polyphaga</taxon>
        <taxon>Cucujiformia</taxon>
        <taxon>Curculionidae</taxon>
        <taxon>Scolytinae</taxon>
        <taxon>Dendroctonus</taxon>
    </lineage>
</organism>